<dbReference type="SMART" id="SM00382">
    <property type="entry name" value="AAA"/>
    <property type="match status" value="1"/>
</dbReference>
<dbReference type="InterPro" id="IPR056027">
    <property type="entry name" value="DUF7608"/>
</dbReference>
<evidence type="ECO:0000259" key="6">
    <source>
        <dbReference type="SMART" id="SM00382"/>
    </source>
</evidence>
<dbReference type="GO" id="GO:0005524">
    <property type="term" value="F:ATP binding"/>
    <property type="evidence" value="ECO:0007669"/>
    <property type="project" value="UniProtKB-KW"/>
</dbReference>
<dbReference type="OrthoDB" id="39734at2759"/>
<feature type="compositionally biased region" description="Low complexity" evidence="5">
    <location>
        <begin position="441"/>
        <end position="452"/>
    </location>
</feature>
<keyword evidence="2" id="KW-0547">Nucleotide-binding</keyword>
<name>A0A8H3FJX7_9LECA</name>
<dbReference type="GO" id="GO:0005741">
    <property type="term" value="C:mitochondrial outer membrane"/>
    <property type="evidence" value="ECO:0007669"/>
    <property type="project" value="UniProtKB-SubCell"/>
</dbReference>
<keyword evidence="3" id="KW-0472">Membrane</keyword>
<dbReference type="Proteomes" id="UP000664521">
    <property type="component" value="Unassembled WGS sequence"/>
</dbReference>
<feature type="region of interest" description="Disordered" evidence="5">
    <location>
        <begin position="316"/>
        <end position="348"/>
    </location>
</feature>
<protein>
    <recommendedName>
        <fullName evidence="6">AAA+ ATPase domain-containing protein</fullName>
    </recommendedName>
</protein>
<keyword evidence="3" id="KW-1000">Mitochondrion outer membrane</keyword>
<feature type="region of interest" description="Disordered" evidence="5">
    <location>
        <begin position="416"/>
        <end position="477"/>
    </location>
</feature>
<gene>
    <name evidence="7" type="ORF">HETSPECPRED_005035</name>
</gene>
<keyword evidence="3" id="KW-0496">Mitochondrion</keyword>
<dbReference type="InterPro" id="IPR041569">
    <property type="entry name" value="AAA_lid_3"/>
</dbReference>
<dbReference type="InterPro" id="IPR003959">
    <property type="entry name" value="ATPase_AAA_core"/>
</dbReference>
<feature type="region of interest" description="Disordered" evidence="5">
    <location>
        <begin position="962"/>
        <end position="1042"/>
    </location>
</feature>
<dbReference type="GO" id="GO:0016887">
    <property type="term" value="F:ATP hydrolysis activity"/>
    <property type="evidence" value="ECO:0007669"/>
    <property type="project" value="InterPro"/>
</dbReference>
<accession>A0A8H3FJX7</accession>
<feature type="compositionally biased region" description="Polar residues" evidence="5">
    <location>
        <begin position="453"/>
        <end position="476"/>
    </location>
</feature>
<dbReference type="Pfam" id="PF17862">
    <property type="entry name" value="AAA_lid_3"/>
    <property type="match status" value="1"/>
</dbReference>
<evidence type="ECO:0000256" key="1">
    <source>
        <dbReference type="ARBA" id="ARBA00004572"/>
    </source>
</evidence>
<evidence type="ECO:0000256" key="3">
    <source>
        <dbReference type="ARBA" id="ARBA00022787"/>
    </source>
</evidence>
<evidence type="ECO:0000256" key="5">
    <source>
        <dbReference type="SAM" id="MobiDB-lite"/>
    </source>
</evidence>
<dbReference type="InterPro" id="IPR003593">
    <property type="entry name" value="AAA+_ATPase"/>
</dbReference>
<dbReference type="Pfam" id="PF00004">
    <property type="entry name" value="AAA"/>
    <property type="match status" value="1"/>
</dbReference>
<comment type="caution">
    <text evidence="7">The sequence shown here is derived from an EMBL/GenBank/DDBJ whole genome shotgun (WGS) entry which is preliminary data.</text>
</comment>
<proteinExistence type="predicted"/>
<dbReference type="PANTHER" id="PTHR45644:SF56">
    <property type="entry name" value="AAA ATPASE, PUTATIVE (AFU_ORTHOLOGUE AFUA_2G12920)-RELATED"/>
    <property type="match status" value="1"/>
</dbReference>
<evidence type="ECO:0000256" key="2">
    <source>
        <dbReference type="ARBA" id="ARBA00022741"/>
    </source>
</evidence>
<evidence type="ECO:0000313" key="7">
    <source>
        <dbReference type="EMBL" id="CAF9922311.1"/>
    </source>
</evidence>
<reference evidence="7" key="1">
    <citation type="submission" date="2021-03" db="EMBL/GenBank/DDBJ databases">
        <authorList>
            <person name="Tagirdzhanova G."/>
        </authorList>
    </citation>
    <scope>NUCLEOTIDE SEQUENCE</scope>
</reference>
<comment type="subcellular location">
    <subcellularLocation>
        <location evidence="1">Mitochondrion outer membrane</location>
        <topology evidence="1">Single-pass membrane protein</topology>
    </subcellularLocation>
</comment>
<sequence>MHSSALLTLRIAAGRAKSSPCRFIVGRRFPIPKRLFHLEQRRRQQNEPAEPSDVPETAQNLVADQISPSQPAESQESEPEETESLNGAPPNLPSSKDPSPYGSASRRAFRNVKRPPISPPQLPSWFIDRNVTLREDNIMDPAELHRRGAQPPTRERALGRIRMLRRVLTMIDEKIDKMGEQVFDSEFKGLERVDLQFLRRLKTKFDSGDGNTLKSEALYTIEVSVYMEVRRMISAGLNIPRDPDNASSSRPHLILNCPQEGSTFFLDFLVQHLALSSETDLVRIDAQDVAEIGGRYLRDLTDLHGNTLSVLGYETYTRSPREAQEDDDAALDEMDDEEEDDRRRPRPRIFQRLIPIQLRPGKESESILKSLAGFAGMVPEKLPGQFTSQSSIAEATKDSRLSLFIDALLTATEVKRKSKPTLTSSNPTANAEDANGDPPTSSSDHNSGDSKSATSSSPDDNIATFSETQDPNSTPNAPRKLIIHIRDYHEIKSSPNGSRILEKLHEIVQRKRGEGQRILIIGTTATGDLLPSRSESGLRHVQSDQSNTFTRTIVTPSIAPSAETQFAAEGKERTGEINLRHIRDMLRQISPDPFQTNALVSKTNINMDSRNFRSSGLEKSVWSMDRVHRVVTLALGKLKENQEMRVQDIEGALHLIGRSDNSKIRFLTKENVHDEGSSSSHDRDPKSSPIEIEVPQVDAEERMKKIRNMCNNREKKFLHGVIDPSAIRTTFADVRAPPETIEALKTLTSLSLVRPDAFTYGVLATDRIPGVLLYGPPGTGKTLLAKAVAKESGATMLEVSGSDMYDMYVGEGEKNIRAIFALAKKLTPCVMFIDEADAILGSRGSSESRTSHRELINQFLREWDGMTDMGAFIMVATNRPFDLDEASLRRLPRRLLVDLPTEKDREAILGIHLKDELLAEDVSLFTLAAQTPFYSGSDLKNLAVAAALACVREEIEVATAAKSKFDPPDSDPVSPSLSPPLDIPDQERKLESEKNTDQETSPDQEKNLDQEKSPEHEESRDPENNTDQEKKPEPYKYPAKRTLQLRHFDRALEEISASISDSMSSLSAIRKFDEKYGDRKGRKKRVGGYGFGTVTEKEKGDAGARVRSLS</sequence>
<dbReference type="PANTHER" id="PTHR45644">
    <property type="entry name" value="AAA ATPASE, PUTATIVE (AFU_ORTHOLOGUE AFUA_2G12920)-RELATED-RELATED"/>
    <property type="match status" value="1"/>
</dbReference>
<dbReference type="InterPro" id="IPR027417">
    <property type="entry name" value="P-loop_NTPase"/>
</dbReference>
<dbReference type="Pfam" id="PF24581">
    <property type="entry name" value="DUF7608"/>
    <property type="match status" value="1"/>
</dbReference>
<feature type="compositionally biased region" description="Polar residues" evidence="5">
    <location>
        <begin position="420"/>
        <end position="429"/>
    </location>
</feature>
<dbReference type="Gene3D" id="3.40.50.300">
    <property type="entry name" value="P-loop containing nucleotide triphosphate hydrolases"/>
    <property type="match status" value="1"/>
</dbReference>
<dbReference type="InterPro" id="IPR051701">
    <property type="entry name" value="Mito_OM_Translocase_MSP1"/>
</dbReference>
<feature type="region of interest" description="Disordered" evidence="5">
    <location>
        <begin position="669"/>
        <end position="691"/>
    </location>
</feature>
<dbReference type="AlphaFoldDB" id="A0A8H3FJX7"/>
<evidence type="ECO:0000313" key="8">
    <source>
        <dbReference type="Proteomes" id="UP000664521"/>
    </source>
</evidence>
<dbReference type="Gene3D" id="1.10.8.60">
    <property type="match status" value="1"/>
</dbReference>
<feature type="compositionally biased region" description="Basic and acidic residues" evidence="5">
    <location>
        <begin position="985"/>
        <end position="1034"/>
    </location>
</feature>
<evidence type="ECO:0000256" key="4">
    <source>
        <dbReference type="ARBA" id="ARBA00022840"/>
    </source>
</evidence>
<feature type="compositionally biased region" description="Basic and acidic residues" evidence="5">
    <location>
        <begin position="669"/>
        <end position="686"/>
    </location>
</feature>
<dbReference type="SUPFAM" id="SSF52540">
    <property type="entry name" value="P-loop containing nucleoside triphosphate hydrolases"/>
    <property type="match status" value="1"/>
</dbReference>
<feature type="region of interest" description="Disordered" evidence="5">
    <location>
        <begin position="41"/>
        <end position="124"/>
    </location>
</feature>
<feature type="domain" description="AAA+ ATPase" evidence="6">
    <location>
        <begin position="767"/>
        <end position="901"/>
    </location>
</feature>
<keyword evidence="8" id="KW-1185">Reference proteome</keyword>
<feature type="compositionally biased region" description="Low complexity" evidence="5">
    <location>
        <begin position="65"/>
        <end position="74"/>
    </location>
</feature>
<keyword evidence="4" id="KW-0067">ATP-binding</keyword>
<feature type="compositionally biased region" description="Acidic residues" evidence="5">
    <location>
        <begin position="324"/>
        <end position="340"/>
    </location>
</feature>
<organism evidence="7 8">
    <name type="scientific">Heterodermia speciosa</name>
    <dbReference type="NCBI Taxonomy" id="116794"/>
    <lineage>
        <taxon>Eukaryota</taxon>
        <taxon>Fungi</taxon>
        <taxon>Dikarya</taxon>
        <taxon>Ascomycota</taxon>
        <taxon>Pezizomycotina</taxon>
        <taxon>Lecanoromycetes</taxon>
        <taxon>OSLEUM clade</taxon>
        <taxon>Lecanoromycetidae</taxon>
        <taxon>Caliciales</taxon>
        <taxon>Physciaceae</taxon>
        <taxon>Heterodermia</taxon>
    </lineage>
</organism>
<dbReference type="EMBL" id="CAJPDS010000030">
    <property type="protein sequence ID" value="CAF9922311.1"/>
    <property type="molecule type" value="Genomic_DNA"/>
</dbReference>